<accession>A0A067H1X0</accession>
<proteinExistence type="predicted"/>
<evidence type="ECO:0000313" key="1">
    <source>
        <dbReference type="EMBL" id="KDO81566.1"/>
    </source>
</evidence>
<feature type="non-terminal residue" evidence="1">
    <location>
        <position position="13"/>
    </location>
</feature>
<dbReference type="EMBL" id="KK784876">
    <property type="protein sequence ID" value="KDO81566.1"/>
    <property type="molecule type" value="Genomic_DNA"/>
</dbReference>
<evidence type="ECO:0000313" key="2">
    <source>
        <dbReference type="Proteomes" id="UP000027120"/>
    </source>
</evidence>
<dbReference type="Proteomes" id="UP000027120">
    <property type="component" value="Unassembled WGS sequence"/>
</dbReference>
<reference evidence="1 2" key="1">
    <citation type="submission" date="2014-04" db="EMBL/GenBank/DDBJ databases">
        <authorList>
            <consortium name="International Citrus Genome Consortium"/>
            <person name="Gmitter F."/>
            <person name="Chen C."/>
            <person name="Farmerie W."/>
            <person name="Harkins T."/>
            <person name="Desany B."/>
            <person name="Mohiuddin M."/>
            <person name="Kodira C."/>
            <person name="Borodovsky M."/>
            <person name="Lomsadze A."/>
            <person name="Burns P."/>
            <person name="Jenkins J."/>
            <person name="Prochnik S."/>
            <person name="Shu S."/>
            <person name="Chapman J."/>
            <person name="Pitluck S."/>
            <person name="Schmutz J."/>
            <person name="Rokhsar D."/>
        </authorList>
    </citation>
    <scope>NUCLEOTIDE SEQUENCE</scope>
</reference>
<protein>
    <submittedName>
        <fullName evidence="1">Uncharacterized protein</fullName>
    </submittedName>
</protein>
<sequence>MSWWWAGAIGAAR</sequence>
<keyword evidence="2" id="KW-1185">Reference proteome</keyword>
<name>A0A067H1X0_CITSI</name>
<gene>
    <name evidence="1" type="ORF">CISIN_1g0159922mg</name>
</gene>
<organism evidence="1 2">
    <name type="scientific">Citrus sinensis</name>
    <name type="common">Sweet orange</name>
    <name type="synonym">Citrus aurantium var. sinensis</name>
    <dbReference type="NCBI Taxonomy" id="2711"/>
    <lineage>
        <taxon>Eukaryota</taxon>
        <taxon>Viridiplantae</taxon>
        <taxon>Streptophyta</taxon>
        <taxon>Embryophyta</taxon>
        <taxon>Tracheophyta</taxon>
        <taxon>Spermatophyta</taxon>
        <taxon>Magnoliopsida</taxon>
        <taxon>eudicotyledons</taxon>
        <taxon>Gunneridae</taxon>
        <taxon>Pentapetalae</taxon>
        <taxon>rosids</taxon>
        <taxon>malvids</taxon>
        <taxon>Sapindales</taxon>
        <taxon>Rutaceae</taxon>
        <taxon>Aurantioideae</taxon>
        <taxon>Citrus</taxon>
    </lineage>
</organism>